<dbReference type="PANTHER" id="PTHR33692">
    <property type="entry name" value="RIBOSOME MATURATION FACTOR RIMM"/>
    <property type="match status" value="1"/>
</dbReference>
<dbReference type="PANTHER" id="PTHR33692:SF1">
    <property type="entry name" value="RIBOSOME MATURATION FACTOR RIMM"/>
    <property type="match status" value="1"/>
</dbReference>
<evidence type="ECO:0000256" key="3">
    <source>
        <dbReference type="ARBA" id="ARBA00022552"/>
    </source>
</evidence>
<comment type="subcellular location">
    <subcellularLocation>
        <location evidence="5">Cytoplasm</location>
    </subcellularLocation>
</comment>
<dbReference type="InterPro" id="IPR011961">
    <property type="entry name" value="RimM"/>
</dbReference>
<proteinExistence type="inferred from homology"/>
<dbReference type="Proteomes" id="UP000010474">
    <property type="component" value="Chromosome"/>
</dbReference>
<keyword evidence="1 5" id="KW-0963">Cytoplasm</keyword>
<dbReference type="GO" id="GO:0043022">
    <property type="term" value="F:ribosome binding"/>
    <property type="evidence" value="ECO:0007669"/>
    <property type="project" value="InterPro"/>
</dbReference>
<dbReference type="GO" id="GO:0005737">
    <property type="term" value="C:cytoplasm"/>
    <property type="evidence" value="ECO:0007669"/>
    <property type="project" value="UniProtKB-SubCell"/>
</dbReference>
<keyword evidence="3 5" id="KW-0698">rRNA processing</keyword>
<evidence type="ECO:0000259" key="8">
    <source>
        <dbReference type="Pfam" id="PF24986"/>
    </source>
</evidence>
<keyword evidence="2 5" id="KW-0690">Ribosome biogenesis</keyword>
<dbReference type="Gene3D" id="2.40.30.60">
    <property type="entry name" value="RimM"/>
    <property type="match status" value="1"/>
</dbReference>
<feature type="domain" description="RimM N-terminal" evidence="7">
    <location>
        <begin position="60"/>
        <end position="144"/>
    </location>
</feature>
<dbReference type="InterPro" id="IPR009000">
    <property type="entry name" value="Transl_B-barrel_sf"/>
</dbReference>
<keyword evidence="4 5" id="KW-0143">Chaperone</keyword>
<sequence length="243" mass="26974">MNREDAFAKRSAGKNAKKRKQGGRVQGAGGKVPKSPILKPQSPVPSPQSPAPNLDDWLEIGKIVSPQGLAGELRVYPNTDFPERFEEPGTRWLLRPGDMEPQPVELLDGRYVDGKNLYVIKLEGVSDRTGAENMRDCRLFVPISDRPELDEGEYHVLDLIGLQVFMQESGQFVGTVVDLLPSGHDLLEVKLDPAFTTNNEEPTTEKEQKTVLIPFVMEIVPVVDLETRRVEITPPPGLLSIND</sequence>
<dbReference type="Pfam" id="PF24986">
    <property type="entry name" value="PRC_RimM"/>
    <property type="match status" value="1"/>
</dbReference>
<dbReference type="Pfam" id="PF01782">
    <property type="entry name" value="RimM"/>
    <property type="match status" value="1"/>
</dbReference>
<dbReference type="HAMAP" id="MF_00014">
    <property type="entry name" value="Ribosome_mat_RimM"/>
    <property type="match status" value="1"/>
</dbReference>
<evidence type="ECO:0000256" key="5">
    <source>
        <dbReference type="HAMAP-Rule" id="MF_00014"/>
    </source>
</evidence>
<dbReference type="Gene3D" id="2.30.30.240">
    <property type="entry name" value="PRC-barrel domain"/>
    <property type="match status" value="1"/>
</dbReference>
<keyword evidence="10" id="KW-1185">Reference proteome</keyword>
<dbReference type="RefSeq" id="WP_015213627.1">
    <property type="nucleotide sequence ID" value="NC_019771.1"/>
</dbReference>
<protein>
    <recommendedName>
        <fullName evidence="5">Ribosome maturation factor RimM</fullName>
    </recommendedName>
</protein>
<dbReference type="GO" id="GO:0006364">
    <property type="term" value="P:rRNA processing"/>
    <property type="evidence" value="ECO:0007669"/>
    <property type="project" value="UniProtKB-UniRule"/>
</dbReference>
<dbReference type="HOGENOM" id="CLU_077636_3_0_3"/>
<dbReference type="PATRIC" id="fig|272123.3.peg.1602"/>
<comment type="similarity">
    <text evidence="5">Belongs to the RimM family.</text>
</comment>
<name>K9ZEE4_ANACC</name>
<dbReference type="SUPFAM" id="SSF50447">
    <property type="entry name" value="Translation proteins"/>
    <property type="match status" value="1"/>
</dbReference>
<evidence type="ECO:0000259" key="7">
    <source>
        <dbReference type="Pfam" id="PF01782"/>
    </source>
</evidence>
<dbReference type="NCBIfam" id="TIGR02273">
    <property type="entry name" value="16S_RimM"/>
    <property type="match status" value="1"/>
</dbReference>
<reference evidence="10" key="1">
    <citation type="journal article" date="2013" name="Proc. Natl. Acad. Sci. U.S.A.">
        <title>Improving the coverage of the cyanobacterial phylum using diversity-driven genome sequencing.</title>
        <authorList>
            <person name="Shih P.M."/>
            <person name="Wu D."/>
            <person name="Latifi A."/>
            <person name="Axen S.D."/>
            <person name="Fewer D.P."/>
            <person name="Talla E."/>
            <person name="Calteau A."/>
            <person name="Cai F."/>
            <person name="Tandeau de Marsac N."/>
            <person name="Rippka R."/>
            <person name="Herdman M."/>
            <person name="Sivonen K."/>
            <person name="Coursin T."/>
            <person name="Laurent T."/>
            <person name="Goodwin L."/>
            <person name="Nolan M."/>
            <person name="Davenport K.W."/>
            <person name="Han C.S."/>
            <person name="Rubin E.M."/>
            <person name="Eisen J.A."/>
            <person name="Woyke T."/>
            <person name="Gugger M."/>
            <person name="Kerfeld C.A."/>
        </authorList>
    </citation>
    <scope>NUCLEOTIDE SEQUENCE [LARGE SCALE GENOMIC DNA]</scope>
    <source>
        <strain evidence="10">ATCC 27899 / PCC 7122</strain>
    </source>
</reference>
<dbReference type="STRING" id="272123.Anacy_1468"/>
<comment type="subunit">
    <text evidence="5">Binds ribosomal protein uS19.</text>
</comment>
<feature type="region of interest" description="Disordered" evidence="6">
    <location>
        <begin position="1"/>
        <end position="55"/>
    </location>
</feature>
<evidence type="ECO:0000256" key="6">
    <source>
        <dbReference type="SAM" id="MobiDB-lite"/>
    </source>
</evidence>
<dbReference type="GO" id="GO:0005840">
    <property type="term" value="C:ribosome"/>
    <property type="evidence" value="ECO:0007669"/>
    <property type="project" value="InterPro"/>
</dbReference>
<comment type="function">
    <text evidence="5">An accessory protein needed during the final step in the assembly of 30S ribosomal subunit, possibly for assembly of the head region. Essential for efficient processing of 16S rRNA. May be needed both before and after RbfA during the maturation of 16S rRNA. It has affinity for free ribosomal 30S subunits but not for 70S ribosomes.</text>
</comment>
<evidence type="ECO:0000313" key="10">
    <source>
        <dbReference type="Proteomes" id="UP000010474"/>
    </source>
</evidence>
<dbReference type="KEGG" id="acy:Anacy_1468"/>
<accession>K9ZEE4</accession>
<organism evidence="9 10">
    <name type="scientific">Anabaena cylindrica (strain ATCC 27899 / PCC 7122)</name>
    <dbReference type="NCBI Taxonomy" id="272123"/>
    <lineage>
        <taxon>Bacteria</taxon>
        <taxon>Bacillati</taxon>
        <taxon>Cyanobacteriota</taxon>
        <taxon>Cyanophyceae</taxon>
        <taxon>Nostocales</taxon>
        <taxon>Nostocaceae</taxon>
        <taxon>Anabaena</taxon>
    </lineage>
</organism>
<dbReference type="InterPro" id="IPR002676">
    <property type="entry name" value="RimM_N"/>
</dbReference>
<dbReference type="InterPro" id="IPR036976">
    <property type="entry name" value="RimM_N_sf"/>
</dbReference>
<dbReference type="SUPFAM" id="SSF50346">
    <property type="entry name" value="PRC-barrel domain"/>
    <property type="match status" value="1"/>
</dbReference>
<gene>
    <name evidence="5" type="primary">rimM</name>
    <name evidence="9" type="ordered locus">Anacy_1468</name>
</gene>
<feature type="compositionally biased region" description="Basic residues" evidence="6">
    <location>
        <begin position="11"/>
        <end position="22"/>
    </location>
</feature>
<evidence type="ECO:0000256" key="1">
    <source>
        <dbReference type="ARBA" id="ARBA00022490"/>
    </source>
</evidence>
<comment type="domain">
    <text evidence="5">The PRC barrel domain binds ribosomal protein uS19.</text>
</comment>
<evidence type="ECO:0000256" key="2">
    <source>
        <dbReference type="ARBA" id="ARBA00022517"/>
    </source>
</evidence>
<dbReference type="InterPro" id="IPR056792">
    <property type="entry name" value="PRC_RimM"/>
</dbReference>
<evidence type="ECO:0000256" key="4">
    <source>
        <dbReference type="ARBA" id="ARBA00023186"/>
    </source>
</evidence>
<evidence type="ECO:0000313" key="9">
    <source>
        <dbReference type="EMBL" id="AFZ56977.1"/>
    </source>
</evidence>
<dbReference type="InterPro" id="IPR011033">
    <property type="entry name" value="PRC_barrel-like_sf"/>
</dbReference>
<dbReference type="AlphaFoldDB" id="K9ZEE4"/>
<dbReference type="OrthoDB" id="9810331at2"/>
<dbReference type="EMBL" id="CP003659">
    <property type="protein sequence ID" value="AFZ56977.1"/>
    <property type="molecule type" value="Genomic_DNA"/>
</dbReference>
<feature type="domain" description="Ribosome maturation factor RimM PRC barrel" evidence="8">
    <location>
        <begin position="158"/>
        <end position="238"/>
    </location>
</feature>
<dbReference type="GO" id="GO:0042274">
    <property type="term" value="P:ribosomal small subunit biogenesis"/>
    <property type="evidence" value="ECO:0007669"/>
    <property type="project" value="UniProtKB-UniRule"/>
</dbReference>
<dbReference type="eggNOG" id="COG0806">
    <property type="taxonomic scope" value="Bacteria"/>
</dbReference>